<reference evidence="3 4" key="1">
    <citation type="journal article" date="2018" name="Front. Microbiol.">
        <title>Discovery of Phloeophagus Beetles as a Source of Pseudomonas Strains That Produce Potentially New Bioactive Substances and Description of Pseudomonas bohemica sp. nov.</title>
        <authorList>
            <person name="Saati-Santamaria Z."/>
            <person name="Lopez-Mondejar R."/>
            <person name="Jimenez-Gomez A."/>
            <person name="Diez-Mendez A."/>
            <person name="Vetrovsky T."/>
            <person name="Igual J.M."/>
            <person name="Velazquez E."/>
            <person name="Kolarik M."/>
            <person name="Rivas R."/>
            <person name="Garcia-Fraile P."/>
        </authorList>
    </citation>
    <scope>NUCLEOTIDE SEQUENCE [LARGE SCALE GENOMIC DNA]</scope>
    <source>
        <strain evidence="1 4">A2-NA12</strain>
        <strain evidence="2 3">A2-NA13</strain>
    </source>
</reference>
<dbReference type="SUPFAM" id="SSF46785">
    <property type="entry name" value="Winged helix' DNA-binding domain"/>
    <property type="match status" value="1"/>
</dbReference>
<evidence type="ECO:0000313" key="3">
    <source>
        <dbReference type="Proteomes" id="UP000282140"/>
    </source>
</evidence>
<dbReference type="Pfam" id="PF09952">
    <property type="entry name" value="AbiEi_2"/>
    <property type="match status" value="1"/>
</dbReference>
<dbReference type="Proteomes" id="UP000282140">
    <property type="component" value="Unassembled WGS sequence"/>
</dbReference>
<evidence type="ECO:0000313" key="2">
    <source>
        <dbReference type="EMBL" id="RLU09307.1"/>
    </source>
</evidence>
<proteinExistence type="predicted"/>
<dbReference type="InterPro" id="IPR036390">
    <property type="entry name" value="WH_DNA-bd_sf"/>
</dbReference>
<evidence type="ECO:0000313" key="4">
    <source>
        <dbReference type="Proteomes" id="UP000282672"/>
    </source>
</evidence>
<gene>
    <name evidence="1" type="ORF">CS076_16300</name>
    <name evidence="2" type="ORF">CS078_14270</name>
</gene>
<dbReference type="EMBL" id="PEGA01000016">
    <property type="protein sequence ID" value="RLU08207.1"/>
    <property type="molecule type" value="Genomic_DNA"/>
</dbReference>
<dbReference type="AlphaFoldDB" id="A0A3L8CIX9"/>
<sequence>MDVDNERLVAELLETLAGLPNVQLSEKSSPVGPGAAPSIDLTIASDAVHLLIECKRTIFPRDVQQILWARHAAKAREPVADKSTISLLAADSISPGARKLLEEAQVGYFAGGGSLCLPTPNAFFYVDRPASKSEKKSTRDFYSGRRAQVIHHLLNHPSEWFGVNQLATLAKVSAATVSAVLTTLDRHEWLETRGQGPNKERKLSAPGELLDAWSKQLSEIAAPSVRRYYVPGYKGEQLVEWVAKAFVDNCAEYAITHEAAAQRYAPFLTGISQVRCLLQPGWTADLSLQRLGARAVTEGANLIVIESKSDGDFLETRDIDSVTLASPVRVYLDLLRGEGRARELAEHLRKERIGF</sequence>
<name>A0A3L8CIX9_9PSED</name>
<protein>
    <recommendedName>
        <fullName evidence="5">Transcriptional regulator, AbiEi antitoxin, Type IV TA system</fullName>
    </recommendedName>
</protein>
<evidence type="ECO:0000313" key="1">
    <source>
        <dbReference type="EMBL" id="RLU08207.1"/>
    </source>
</evidence>
<keyword evidence="3" id="KW-1185">Reference proteome</keyword>
<dbReference type="Proteomes" id="UP000282672">
    <property type="component" value="Unassembled WGS sequence"/>
</dbReference>
<dbReference type="EMBL" id="PEGB01000005">
    <property type="protein sequence ID" value="RLU09307.1"/>
    <property type="molecule type" value="Genomic_DNA"/>
</dbReference>
<evidence type="ECO:0008006" key="5">
    <source>
        <dbReference type="Google" id="ProtNLM"/>
    </source>
</evidence>
<organism evidence="1 4">
    <name type="scientific">Pseudomonas prosekii</name>
    <dbReference type="NCBI Taxonomy" id="1148509"/>
    <lineage>
        <taxon>Bacteria</taxon>
        <taxon>Pseudomonadati</taxon>
        <taxon>Pseudomonadota</taxon>
        <taxon>Gammaproteobacteria</taxon>
        <taxon>Pseudomonadales</taxon>
        <taxon>Pseudomonadaceae</taxon>
        <taxon>Pseudomonas</taxon>
    </lineage>
</organism>
<accession>A0A3L8CIX9</accession>
<dbReference type="InterPro" id="IPR019238">
    <property type="entry name" value="AbiEi_2"/>
</dbReference>
<dbReference type="RefSeq" id="WP_121732962.1">
    <property type="nucleotide sequence ID" value="NZ_PEGA01000016.1"/>
</dbReference>
<comment type="caution">
    <text evidence="1">The sequence shown here is derived from an EMBL/GenBank/DDBJ whole genome shotgun (WGS) entry which is preliminary data.</text>
</comment>